<dbReference type="Pfam" id="PF00528">
    <property type="entry name" value="BPD_transp_1"/>
    <property type="match status" value="1"/>
</dbReference>
<comment type="similarity">
    <text evidence="7">Belongs to the binding-protein-dependent transport system permease family.</text>
</comment>
<feature type="transmembrane region" description="Helical" evidence="7">
    <location>
        <begin position="211"/>
        <end position="235"/>
    </location>
</feature>
<evidence type="ECO:0000256" key="1">
    <source>
        <dbReference type="ARBA" id="ARBA00004651"/>
    </source>
</evidence>
<dbReference type="InterPro" id="IPR050809">
    <property type="entry name" value="UgpAE/MalFG_permease"/>
</dbReference>
<evidence type="ECO:0000313" key="9">
    <source>
        <dbReference type="EMBL" id="ODM11458.1"/>
    </source>
</evidence>
<dbReference type="Gene3D" id="1.10.3720.10">
    <property type="entry name" value="MetI-like"/>
    <property type="match status" value="1"/>
</dbReference>
<protein>
    <submittedName>
        <fullName evidence="9">Putative multiple-sugar transport system permease YteP</fullName>
    </submittedName>
</protein>
<dbReference type="Proteomes" id="UP000095003">
    <property type="component" value="Unassembled WGS sequence"/>
</dbReference>
<dbReference type="GO" id="GO:0055085">
    <property type="term" value="P:transmembrane transport"/>
    <property type="evidence" value="ECO:0007669"/>
    <property type="project" value="InterPro"/>
</dbReference>
<keyword evidence="2 7" id="KW-0813">Transport</keyword>
<feature type="domain" description="ABC transmembrane type-1" evidence="8">
    <location>
        <begin position="76"/>
        <end position="292"/>
    </location>
</feature>
<feature type="transmembrane region" description="Helical" evidence="7">
    <location>
        <begin position="15"/>
        <end position="36"/>
    </location>
</feature>
<keyword evidence="3" id="KW-1003">Cell membrane</keyword>
<dbReference type="InterPro" id="IPR035906">
    <property type="entry name" value="MetI-like_sf"/>
</dbReference>
<gene>
    <name evidence="9" type="primary">yteP_40</name>
    <name evidence="9" type="ORF">BEH84_02069</name>
</gene>
<dbReference type="CDD" id="cd06261">
    <property type="entry name" value="TM_PBP2"/>
    <property type="match status" value="1"/>
</dbReference>
<feature type="transmembrane region" description="Helical" evidence="7">
    <location>
        <begin position="271"/>
        <end position="292"/>
    </location>
</feature>
<organism evidence="9 10">
    <name type="scientific">Eisenbergiella tayi</name>
    <dbReference type="NCBI Taxonomy" id="1432052"/>
    <lineage>
        <taxon>Bacteria</taxon>
        <taxon>Bacillati</taxon>
        <taxon>Bacillota</taxon>
        <taxon>Clostridia</taxon>
        <taxon>Lachnospirales</taxon>
        <taxon>Lachnospiraceae</taxon>
        <taxon>Eisenbergiella</taxon>
    </lineage>
</organism>
<keyword evidence="6 7" id="KW-0472">Membrane</keyword>
<dbReference type="GO" id="GO:0005886">
    <property type="term" value="C:plasma membrane"/>
    <property type="evidence" value="ECO:0007669"/>
    <property type="project" value="UniProtKB-SubCell"/>
</dbReference>
<dbReference type="PANTHER" id="PTHR43227">
    <property type="entry name" value="BLL4140 PROTEIN"/>
    <property type="match status" value="1"/>
</dbReference>
<evidence type="ECO:0000256" key="7">
    <source>
        <dbReference type="RuleBase" id="RU363032"/>
    </source>
</evidence>
<sequence>MGTKVRKTHLTKGKITLLCMTIPSVLFILVFSYFPISGWIYSFFDYRIGYKLSKCEFVGLDNFIYAFGDPYIITVILNTLIISILGLLGLPLAGMIAILLSEVRGKKFKKTVQTAITIPNFISWIIIYSIMFSLFSNDGLLTTLVRGLSGNRDSTVTLLTNPGTAKLFMVLTNIWKTVGYNSIIFFAAVTGIDSQLYDAAAVDGAGRWQKILHITIPGILPTFITLLVISVGAILNNGFEQYYVFVNPMIQKNIEVLDYYVYRIGMLNNDIPASTAVSMIKTFISVVLVFGVNKLSKKTLGQSIL</sequence>
<keyword evidence="9" id="KW-0762">Sugar transport</keyword>
<evidence type="ECO:0000256" key="5">
    <source>
        <dbReference type="ARBA" id="ARBA00022989"/>
    </source>
</evidence>
<reference evidence="9 10" key="1">
    <citation type="submission" date="2016-07" db="EMBL/GenBank/DDBJ databases">
        <title>Characterization of isolates of Eisenbergiella tayi derived from blood cultures, using whole genome sequencing.</title>
        <authorList>
            <person name="Burdz T."/>
            <person name="Wiebe D."/>
            <person name="Huynh C."/>
            <person name="Bernard K."/>
        </authorList>
    </citation>
    <scope>NUCLEOTIDE SEQUENCE [LARGE SCALE GENOMIC DNA]</scope>
    <source>
        <strain evidence="9 10">NML 120489</strain>
    </source>
</reference>
<feature type="transmembrane region" description="Helical" evidence="7">
    <location>
        <begin position="112"/>
        <end position="135"/>
    </location>
</feature>
<dbReference type="RefSeq" id="WP_069156751.1">
    <property type="nucleotide sequence ID" value="NZ_MCGI01000002.1"/>
</dbReference>
<dbReference type="PANTHER" id="PTHR43227:SF11">
    <property type="entry name" value="BLL4140 PROTEIN"/>
    <property type="match status" value="1"/>
</dbReference>
<dbReference type="SUPFAM" id="SSF161098">
    <property type="entry name" value="MetI-like"/>
    <property type="match status" value="1"/>
</dbReference>
<evidence type="ECO:0000256" key="4">
    <source>
        <dbReference type="ARBA" id="ARBA00022692"/>
    </source>
</evidence>
<comment type="subcellular location">
    <subcellularLocation>
        <location evidence="1 7">Cell membrane</location>
        <topology evidence="1 7">Multi-pass membrane protein</topology>
    </subcellularLocation>
</comment>
<evidence type="ECO:0000259" key="8">
    <source>
        <dbReference type="PROSITE" id="PS50928"/>
    </source>
</evidence>
<feature type="transmembrane region" description="Helical" evidence="7">
    <location>
        <begin position="71"/>
        <end position="100"/>
    </location>
</feature>
<dbReference type="InterPro" id="IPR000515">
    <property type="entry name" value="MetI-like"/>
</dbReference>
<dbReference type="PROSITE" id="PS50928">
    <property type="entry name" value="ABC_TM1"/>
    <property type="match status" value="1"/>
</dbReference>
<keyword evidence="5 7" id="KW-1133">Transmembrane helix</keyword>
<accession>A0A1E3ARW5</accession>
<dbReference type="AlphaFoldDB" id="A0A1E3ARW5"/>
<evidence type="ECO:0000256" key="2">
    <source>
        <dbReference type="ARBA" id="ARBA00022448"/>
    </source>
</evidence>
<dbReference type="EMBL" id="MCGI01000002">
    <property type="protein sequence ID" value="ODM11458.1"/>
    <property type="molecule type" value="Genomic_DNA"/>
</dbReference>
<comment type="caution">
    <text evidence="9">The sequence shown here is derived from an EMBL/GenBank/DDBJ whole genome shotgun (WGS) entry which is preliminary data.</text>
</comment>
<keyword evidence="4 7" id="KW-0812">Transmembrane</keyword>
<name>A0A1E3ARW5_9FIRM</name>
<proteinExistence type="inferred from homology"/>
<evidence type="ECO:0000256" key="6">
    <source>
        <dbReference type="ARBA" id="ARBA00023136"/>
    </source>
</evidence>
<feature type="transmembrane region" description="Helical" evidence="7">
    <location>
        <begin position="178"/>
        <end position="199"/>
    </location>
</feature>
<evidence type="ECO:0000313" key="10">
    <source>
        <dbReference type="Proteomes" id="UP000095003"/>
    </source>
</evidence>
<evidence type="ECO:0000256" key="3">
    <source>
        <dbReference type="ARBA" id="ARBA00022475"/>
    </source>
</evidence>